<dbReference type="InterPro" id="IPR032789">
    <property type="entry name" value="T2SS-T3SS_pil_N"/>
</dbReference>
<feature type="signal peptide" evidence="1">
    <location>
        <begin position="1"/>
        <end position="23"/>
    </location>
</feature>
<gene>
    <name evidence="3" type="ORF">LA5096_05616</name>
</gene>
<evidence type="ECO:0000256" key="1">
    <source>
        <dbReference type="SAM" id="SignalP"/>
    </source>
</evidence>
<evidence type="ECO:0000259" key="2">
    <source>
        <dbReference type="Pfam" id="PF13629"/>
    </source>
</evidence>
<dbReference type="STRING" id="311410.LA5095_05041"/>
<evidence type="ECO:0000313" key="3">
    <source>
        <dbReference type="EMBL" id="CTQ78408.1"/>
    </source>
</evidence>
<evidence type="ECO:0000313" key="4">
    <source>
        <dbReference type="Proteomes" id="UP000049983"/>
    </source>
</evidence>
<keyword evidence="1" id="KW-0732">Signal</keyword>
<sequence>MFMNLIRWTGVLLFAAQTSIAMAQDGPVMVTVDRAKIFRIDDGASAVIVGNPFIADVSMFDENTVVITGKSYGTTNLVILDSNSKPIVDEVITVRASEDDVVAVYRKSLRSTMSCNPSCEPTMRLGDDVNAFNGIAEQANSRNSMAASAAGVK</sequence>
<reference evidence="4" key="1">
    <citation type="submission" date="2015-07" db="EMBL/GenBank/DDBJ databases">
        <authorList>
            <person name="Rodrigo-Torres Lidia"/>
            <person name="Arahal R.David."/>
        </authorList>
    </citation>
    <scope>NUCLEOTIDE SEQUENCE [LARGE SCALE GENOMIC DNA]</scope>
    <source>
        <strain evidence="4">CECT 5096</strain>
    </source>
</reference>
<feature type="chain" id="PRO_5009788196" evidence="1">
    <location>
        <begin position="24"/>
        <end position="153"/>
    </location>
</feature>
<dbReference type="RefSeq" id="WP_055120060.1">
    <property type="nucleotide sequence ID" value="NZ_CXWA01000009.1"/>
</dbReference>
<keyword evidence="4" id="KW-1185">Reference proteome</keyword>
<dbReference type="GeneID" id="97672860"/>
<dbReference type="Pfam" id="PF13629">
    <property type="entry name" value="T2SS-T3SS_pil_N"/>
    <property type="match status" value="1"/>
</dbReference>
<protein>
    <submittedName>
        <fullName evidence="3">Flp pilus assembly protein, secretin CpaC</fullName>
    </submittedName>
</protein>
<proteinExistence type="predicted"/>
<name>A0A0M7B1P4_9HYPH</name>
<feature type="domain" description="Pilus formation protein N-terminal" evidence="2">
    <location>
        <begin position="27"/>
        <end position="94"/>
    </location>
</feature>
<dbReference type="EMBL" id="CXWC01000015">
    <property type="protein sequence ID" value="CTQ78408.1"/>
    <property type="molecule type" value="Genomic_DNA"/>
</dbReference>
<organism evidence="3 4">
    <name type="scientific">Roseibium album</name>
    <dbReference type="NCBI Taxonomy" id="311410"/>
    <lineage>
        <taxon>Bacteria</taxon>
        <taxon>Pseudomonadati</taxon>
        <taxon>Pseudomonadota</taxon>
        <taxon>Alphaproteobacteria</taxon>
        <taxon>Hyphomicrobiales</taxon>
        <taxon>Stappiaceae</taxon>
        <taxon>Roseibium</taxon>
    </lineage>
</organism>
<dbReference type="OrthoDB" id="9815749at2"/>
<dbReference type="AlphaFoldDB" id="A0A0M7B1P4"/>
<dbReference type="Proteomes" id="UP000049983">
    <property type="component" value="Unassembled WGS sequence"/>
</dbReference>
<accession>A0A0M7B1P4</accession>